<dbReference type="Proteomes" id="UP001167160">
    <property type="component" value="Unassembled WGS sequence"/>
</dbReference>
<accession>A0ABT0X8I9</accession>
<evidence type="ECO:0000313" key="2">
    <source>
        <dbReference type="Proteomes" id="UP001167160"/>
    </source>
</evidence>
<organism evidence="1 2">
    <name type="scientific">Streptomyces meridianus</name>
    <dbReference type="NCBI Taxonomy" id="2938945"/>
    <lineage>
        <taxon>Bacteria</taxon>
        <taxon>Bacillati</taxon>
        <taxon>Actinomycetota</taxon>
        <taxon>Actinomycetes</taxon>
        <taxon>Kitasatosporales</taxon>
        <taxon>Streptomycetaceae</taxon>
        <taxon>Streptomyces</taxon>
    </lineage>
</organism>
<reference evidence="1" key="1">
    <citation type="journal article" date="2023" name="Int. J. Syst. Evol. Microbiol.">
        <title>Streptomyces meridianus sp. nov. isolated from brackish water of the Tagus estuary in Alcochete, Portugal.</title>
        <authorList>
            <person name="Santos J.D.N."/>
            <person name="Klimek D."/>
            <person name="Calusinska M."/>
            <person name="Lobo Da Cunha A."/>
            <person name="Catita J."/>
            <person name="Goncalves H."/>
            <person name="Gonzalez I."/>
            <person name="Reyes F."/>
            <person name="Lage O.M."/>
        </authorList>
    </citation>
    <scope>NUCLEOTIDE SEQUENCE</scope>
    <source>
        <strain evidence="1">MTZ3.1</strain>
    </source>
</reference>
<dbReference type="EMBL" id="JAMQGM010000033">
    <property type="protein sequence ID" value="MCM2578848.1"/>
    <property type="molecule type" value="Genomic_DNA"/>
</dbReference>
<comment type="caution">
    <text evidence="1">The sequence shown here is derived from an EMBL/GenBank/DDBJ whole genome shotgun (WGS) entry which is preliminary data.</text>
</comment>
<sequence>MARMDAAADTANSNVLLHLSAHRAVVGSINHVGIVVGEFRGPLGIKSGRHSMEATRWWDAVRDPAQLKNAAVEAGRKAAIGAGVAVVGITGVWASRAALAREQRGEEE</sequence>
<dbReference type="RefSeq" id="WP_251415946.1">
    <property type="nucleotide sequence ID" value="NZ_JAMQGM010000033.1"/>
</dbReference>
<keyword evidence="2" id="KW-1185">Reference proteome</keyword>
<evidence type="ECO:0000313" key="1">
    <source>
        <dbReference type="EMBL" id="MCM2578848.1"/>
    </source>
</evidence>
<name>A0ABT0X8I9_9ACTN</name>
<protein>
    <submittedName>
        <fullName evidence="1">Uncharacterized protein</fullName>
    </submittedName>
</protein>
<proteinExistence type="predicted"/>
<gene>
    <name evidence="1" type="ORF">M1E25_16060</name>
</gene>